<evidence type="ECO:0000259" key="1">
    <source>
        <dbReference type="Pfam" id="PF02470"/>
    </source>
</evidence>
<dbReference type="InterPro" id="IPR003399">
    <property type="entry name" value="Mce/MlaD"/>
</dbReference>
<keyword evidence="3" id="KW-1185">Reference proteome</keyword>
<dbReference type="Pfam" id="PF02470">
    <property type="entry name" value="MlaD"/>
    <property type="match status" value="1"/>
</dbReference>
<dbReference type="PANTHER" id="PTHR33371">
    <property type="entry name" value="INTERMEMBRANE PHOSPHOLIPID TRANSPORT SYSTEM BINDING PROTEIN MLAD-RELATED"/>
    <property type="match status" value="1"/>
</dbReference>
<dbReference type="PANTHER" id="PTHR33371:SF4">
    <property type="entry name" value="INTERMEMBRANE PHOSPHOLIPID TRANSPORT SYSTEM BINDING PROTEIN MLAD"/>
    <property type="match status" value="1"/>
</dbReference>
<sequence>MKMIMTLMFVVFLASCNNSSTLYFKTVTAVGISTKMDVSTSGIKIGSVENIDLQPDRSVLITLRVDPEIRIPNDAVVSMKKIDLFGKHELSIDGGVENNYFVSGDTIQYAGVVRTTSDSVSIKLIKELFRALGDGPKADSMR</sequence>
<reference evidence="2 3" key="1">
    <citation type="submission" date="2020-03" db="EMBL/GenBank/DDBJ databases">
        <title>Genomic Encyclopedia of Type Strains, Phase IV (KMG-IV): sequencing the most valuable type-strain genomes for metagenomic binning, comparative biology and taxonomic classification.</title>
        <authorList>
            <person name="Goeker M."/>
        </authorList>
    </citation>
    <scope>NUCLEOTIDE SEQUENCE [LARGE SCALE GENOMIC DNA]</scope>
    <source>
        <strain evidence="2 3">DSM 105096</strain>
    </source>
</reference>
<dbReference type="PROSITE" id="PS51257">
    <property type="entry name" value="PROKAR_LIPOPROTEIN"/>
    <property type="match status" value="1"/>
</dbReference>
<proteinExistence type="predicted"/>
<evidence type="ECO:0000313" key="3">
    <source>
        <dbReference type="Proteomes" id="UP000770785"/>
    </source>
</evidence>
<dbReference type="InterPro" id="IPR052336">
    <property type="entry name" value="MlaD_Phospholipid_Transporter"/>
</dbReference>
<protein>
    <submittedName>
        <fullName evidence="2">ABC-type transporter Mla subunit MlaD</fullName>
    </submittedName>
</protein>
<feature type="domain" description="Mce/MlaD" evidence="1">
    <location>
        <begin position="20"/>
        <end position="94"/>
    </location>
</feature>
<dbReference type="EMBL" id="JAATJH010000015">
    <property type="protein sequence ID" value="NJC28511.1"/>
    <property type="molecule type" value="Genomic_DNA"/>
</dbReference>
<organism evidence="2 3">
    <name type="scientific">Neolewinella antarctica</name>
    <dbReference type="NCBI Taxonomy" id="442734"/>
    <lineage>
        <taxon>Bacteria</taxon>
        <taxon>Pseudomonadati</taxon>
        <taxon>Bacteroidota</taxon>
        <taxon>Saprospiria</taxon>
        <taxon>Saprospirales</taxon>
        <taxon>Lewinellaceae</taxon>
        <taxon>Neolewinella</taxon>
    </lineage>
</organism>
<gene>
    <name evidence="2" type="ORF">GGR27_004036</name>
</gene>
<dbReference type="RefSeq" id="WP_168040604.1">
    <property type="nucleotide sequence ID" value="NZ_JAATJH010000015.1"/>
</dbReference>
<comment type="caution">
    <text evidence="2">The sequence shown here is derived from an EMBL/GenBank/DDBJ whole genome shotgun (WGS) entry which is preliminary data.</text>
</comment>
<dbReference type="Proteomes" id="UP000770785">
    <property type="component" value="Unassembled WGS sequence"/>
</dbReference>
<accession>A0ABX0XGP6</accession>
<name>A0ABX0XGP6_9BACT</name>
<evidence type="ECO:0000313" key="2">
    <source>
        <dbReference type="EMBL" id="NJC28511.1"/>
    </source>
</evidence>